<keyword evidence="8" id="KW-1185">Reference proteome</keyword>
<dbReference type="EC" id="4.1.99.12" evidence="3"/>
<feature type="domain" description="GTP cyclohydrolase II" evidence="6">
    <location>
        <begin position="97"/>
        <end position="176"/>
    </location>
</feature>
<dbReference type="GO" id="GO:0046872">
    <property type="term" value="F:metal ion binding"/>
    <property type="evidence" value="ECO:0007669"/>
    <property type="project" value="UniProtKB-KW"/>
</dbReference>
<evidence type="ECO:0000256" key="3">
    <source>
        <dbReference type="ARBA" id="ARBA00012153"/>
    </source>
</evidence>
<dbReference type="GO" id="GO:0008686">
    <property type="term" value="F:3,4-dihydroxy-2-butanone-4-phosphate synthase activity"/>
    <property type="evidence" value="ECO:0007669"/>
    <property type="project" value="UniProtKB-EC"/>
</dbReference>
<evidence type="ECO:0000313" key="7">
    <source>
        <dbReference type="EMBL" id="KAI5410460.1"/>
    </source>
</evidence>
<protein>
    <recommendedName>
        <fullName evidence="3">3,4-dihydroxy-2-butanone-4-phosphate synthase</fullName>
        <ecNumber evidence="3">4.1.99.12</ecNumber>
    </recommendedName>
</protein>
<dbReference type="Gramene" id="Psat05G0582300-T1">
    <property type="protein sequence ID" value="KAI5410460.1"/>
    <property type="gene ID" value="KIW84_055823"/>
</dbReference>
<comment type="pathway">
    <text evidence="1">Cofactor biosynthesis; riboflavin biosynthesis; 2-hydroxy-3-oxobutyl phosphate from D-ribulose 5-phosphate: step 1/1.</text>
</comment>
<keyword evidence="5" id="KW-0479">Metal-binding</keyword>
<dbReference type="SUPFAM" id="SSF142695">
    <property type="entry name" value="RibA-like"/>
    <property type="match status" value="1"/>
</dbReference>
<evidence type="ECO:0000256" key="5">
    <source>
        <dbReference type="ARBA" id="ARBA00022723"/>
    </source>
</evidence>
<dbReference type="Gene3D" id="3.40.50.10990">
    <property type="entry name" value="GTP cyclohydrolase II"/>
    <property type="match status" value="1"/>
</dbReference>
<keyword evidence="4" id="KW-0686">Riboflavin biosynthesis</keyword>
<dbReference type="GO" id="GO:0009231">
    <property type="term" value="P:riboflavin biosynthetic process"/>
    <property type="evidence" value="ECO:0007669"/>
    <property type="project" value="UniProtKB-KW"/>
</dbReference>
<comment type="similarity">
    <text evidence="2">In the C-terminal section; belongs to the GTP cyclohydrolase II family.</text>
</comment>
<sequence>MFRQQGGVMLAAAGLVYNAFVTAGLWSAVQAAGCWFMGINMMCGFCIGNSSKQGKTMFMRLQPWTKVLMWYTCYLKIVSQLPTRILCKFHNSTARLKICDCGNHLALAMQQIEAAGRGVLVYLRGHEGRGTGLGHKLRAYNLQDDGRDTVEANEELGLPVDSREYGIGAQILRDLGSPCYDSPQQQQEQKLPLHLSLPPQFFVRDSSDIILFSTFQPLLRRSGRDRGDTDSTDFNSSYWHIHDRGCSGVSRRYMVAAKRGQL</sequence>
<proteinExistence type="inferred from homology"/>
<dbReference type="GO" id="GO:0009507">
    <property type="term" value="C:chloroplast"/>
    <property type="evidence" value="ECO:0007669"/>
    <property type="project" value="TreeGrafter"/>
</dbReference>
<name>A0A9D4WZL1_PEA</name>
<evidence type="ECO:0000256" key="4">
    <source>
        <dbReference type="ARBA" id="ARBA00022619"/>
    </source>
</evidence>
<gene>
    <name evidence="7" type="ORF">KIW84_055823</name>
</gene>
<dbReference type="PANTHER" id="PTHR21327">
    <property type="entry name" value="GTP CYCLOHYDROLASE II-RELATED"/>
    <property type="match status" value="1"/>
</dbReference>
<evidence type="ECO:0000259" key="6">
    <source>
        <dbReference type="Pfam" id="PF00925"/>
    </source>
</evidence>
<dbReference type="InterPro" id="IPR032677">
    <property type="entry name" value="GTP_cyclohydro_II"/>
</dbReference>
<dbReference type="InterPro" id="IPR036144">
    <property type="entry name" value="RibA-like_sf"/>
</dbReference>
<comment type="caution">
    <text evidence="7">The sequence shown here is derived from an EMBL/GenBank/DDBJ whole genome shotgun (WGS) entry which is preliminary data.</text>
</comment>
<dbReference type="Pfam" id="PF00925">
    <property type="entry name" value="GTP_cyclohydro2"/>
    <property type="match status" value="1"/>
</dbReference>
<evidence type="ECO:0000256" key="2">
    <source>
        <dbReference type="ARBA" id="ARBA00008976"/>
    </source>
</evidence>
<dbReference type="PANTHER" id="PTHR21327:SF18">
    <property type="entry name" value="3,4-DIHYDROXY-2-BUTANONE 4-PHOSPHATE SYNTHASE"/>
    <property type="match status" value="1"/>
</dbReference>
<dbReference type="Proteomes" id="UP001058974">
    <property type="component" value="Chromosome 5"/>
</dbReference>
<evidence type="ECO:0000313" key="8">
    <source>
        <dbReference type="Proteomes" id="UP001058974"/>
    </source>
</evidence>
<evidence type="ECO:0000256" key="1">
    <source>
        <dbReference type="ARBA" id="ARBA00004904"/>
    </source>
</evidence>
<accession>A0A9D4WZL1</accession>
<organism evidence="7 8">
    <name type="scientific">Pisum sativum</name>
    <name type="common">Garden pea</name>
    <name type="synonym">Lathyrus oleraceus</name>
    <dbReference type="NCBI Taxonomy" id="3888"/>
    <lineage>
        <taxon>Eukaryota</taxon>
        <taxon>Viridiplantae</taxon>
        <taxon>Streptophyta</taxon>
        <taxon>Embryophyta</taxon>
        <taxon>Tracheophyta</taxon>
        <taxon>Spermatophyta</taxon>
        <taxon>Magnoliopsida</taxon>
        <taxon>eudicotyledons</taxon>
        <taxon>Gunneridae</taxon>
        <taxon>Pentapetalae</taxon>
        <taxon>rosids</taxon>
        <taxon>fabids</taxon>
        <taxon>Fabales</taxon>
        <taxon>Fabaceae</taxon>
        <taxon>Papilionoideae</taxon>
        <taxon>50 kb inversion clade</taxon>
        <taxon>NPAAA clade</taxon>
        <taxon>Hologalegina</taxon>
        <taxon>IRL clade</taxon>
        <taxon>Fabeae</taxon>
        <taxon>Lathyrus</taxon>
    </lineage>
</organism>
<dbReference type="AlphaFoldDB" id="A0A9D4WZL1"/>
<dbReference type="EMBL" id="JAMSHJ010000005">
    <property type="protein sequence ID" value="KAI5410460.1"/>
    <property type="molecule type" value="Genomic_DNA"/>
</dbReference>
<reference evidence="7 8" key="1">
    <citation type="journal article" date="2022" name="Nat. Genet.">
        <title>Improved pea reference genome and pan-genome highlight genomic features and evolutionary characteristics.</title>
        <authorList>
            <person name="Yang T."/>
            <person name="Liu R."/>
            <person name="Luo Y."/>
            <person name="Hu S."/>
            <person name="Wang D."/>
            <person name="Wang C."/>
            <person name="Pandey M.K."/>
            <person name="Ge S."/>
            <person name="Xu Q."/>
            <person name="Li N."/>
            <person name="Li G."/>
            <person name="Huang Y."/>
            <person name="Saxena R.K."/>
            <person name="Ji Y."/>
            <person name="Li M."/>
            <person name="Yan X."/>
            <person name="He Y."/>
            <person name="Liu Y."/>
            <person name="Wang X."/>
            <person name="Xiang C."/>
            <person name="Varshney R.K."/>
            <person name="Ding H."/>
            <person name="Gao S."/>
            <person name="Zong X."/>
        </authorList>
    </citation>
    <scope>NUCLEOTIDE SEQUENCE [LARGE SCALE GENOMIC DNA]</scope>
    <source>
        <strain evidence="7 8">cv. Zhongwan 6</strain>
    </source>
</reference>